<dbReference type="GeneTree" id="ENSGT01030000235385"/>
<dbReference type="GO" id="GO:0032436">
    <property type="term" value="P:positive regulation of proteasomal ubiquitin-dependent protein catabolic process"/>
    <property type="evidence" value="ECO:0007669"/>
    <property type="project" value="TreeGrafter"/>
</dbReference>
<dbReference type="InterPro" id="IPR043183">
    <property type="entry name" value="DNJB2/6-like"/>
</dbReference>
<dbReference type="PANTHER" id="PTHR45168">
    <property type="entry name" value="DNAJ HOMOLOG SUBFAMILY B MEMBER 2"/>
    <property type="match status" value="1"/>
</dbReference>
<protein>
    <submittedName>
        <fullName evidence="2">Uncharacterized protein</fullName>
    </submittedName>
</protein>
<dbReference type="GO" id="GO:0051082">
    <property type="term" value="F:unfolded protein binding"/>
    <property type="evidence" value="ECO:0007669"/>
    <property type="project" value="InterPro"/>
</dbReference>
<reference evidence="2" key="2">
    <citation type="submission" date="2025-09" db="UniProtKB">
        <authorList>
            <consortium name="Ensembl"/>
        </authorList>
    </citation>
    <scope>IDENTIFICATION</scope>
</reference>
<keyword evidence="1" id="KW-0143">Chaperone</keyword>
<evidence type="ECO:0000256" key="1">
    <source>
        <dbReference type="ARBA" id="ARBA00023186"/>
    </source>
</evidence>
<dbReference type="GO" id="GO:0036503">
    <property type="term" value="P:ERAD pathway"/>
    <property type="evidence" value="ECO:0007669"/>
    <property type="project" value="TreeGrafter"/>
</dbReference>
<dbReference type="GO" id="GO:0042026">
    <property type="term" value="P:protein refolding"/>
    <property type="evidence" value="ECO:0007669"/>
    <property type="project" value="TreeGrafter"/>
</dbReference>
<dbReference type="Proteomes" id="UP000694421">
    <property type="component" value="Unplaced"/>
</dbReference>
<dbReference type="AlphaFoldDB" id="A0A8D0BW65"/>
<dbReference type="OMA" id="GRVCAYE"/>
<dbReference type="Ensembl" id="ENSSMRT00000016356.1">
    <property type="protein sequence ID" value="ENSSMRP00000014050.1"/>
    <property type="gene ID" value="ENSSMRG00000010938.1"/>
</dbReference>
<proteinExistence type="predicted"/>
<dbReference type="GO" id="GO:0001671">
    <property type="term" value="F:ATPase activator activity"/>
    <property type="evidence" value="ECO:0007669"/>
    <property type="project" value="TreeGrafter"/>
</dbReference>
<name>A0A8D0BW65_SALMN</name>
<evidence type="ECO:0000313" key="3">
    <source>
        <dbReference type="Proteomes" id="UP000694421"/>
    </source>
</evidence>
<sequence>GIGFHSISTSTKYINGTRITTKRILENGQERVEIDEDGELKVADVHGKKPILGDP</sequence>
<reference evidence="2" key="1">
    <citation type="submission" date="2025-08" db="UniProtKB">
        <authorList>
            <consortium name="Ensembl"/>
        </authorList>
    </citation>
    <scope>IDENTIFICATION</scope>
</reference>
<dbReference type="GO" id="GO:0030544">
    <property type="term" value="F:Hsp70 protein binding"/>
    <property type="evidence" value="ECO:0007669"/>
    <property type="project" value="InterPro"/>
</dbReference>
<dbReference type="GO" id="GO:0005829">
    <property type="term" value="C:cytosol"/>
    <property type="evidence" value="ECO:0007669"/>
    <property type="project" value="TreeGrafter"/>
</dbReference>
<keyword evidence="3" id="KW-1185">Reference proteome</keyword>
<accession>A0A8D0BW65</accession>
<dbReference type="GO" id="GO:0005789">
    <property type="term" value="C:endoplasmic reticulum membrane"/>
    <property type="evidence" value="ECO:0007669"/>
    <property type="project" value="TreeGrafter"/>
</dbReference>
<evidence type="ECO:0000313" key="2">
    <source>
        <dbReference type="Ensembl" id="ENSSMRP00000014050.1"/>
    </source>
</evidence>
<dbReference type="PANTHER" id="PTHR45168:SF1">
    <property type="entry name" value="DNAJ HOMOLOG SUBFAMILY B MEMBER 2"/>
    <property type="match status" value="1"/>
</dbReference>
<organism evidence="2 3">
    <name type="scientific">Salvator merianae</name>
    <name type="common">Argentine black and white tegu</name>
    <name type="synonym">Tupinambis merianae</name>
    <dbReference type="NCBI Taxonomy" id="96440"/>
    <lineage>
        <taxon>Eukaryota</taxon>
        <taxon>Metazoa</taxon>
        <taxon>Chordata</taxon>
        <taxon>Craniata</taxon>
        <taxon>Vertebrata</taxon>
        <taxon>Euteleostomi</taxon>
        <taxon>Lepidosauria</taxon>
        <taxon>Squamata</taxon>
        <taxon>Bifurcata</taxon>
        <taxon>Unidentata</taxon>
        <taxon>Episquamata</taxon>
        <taxon>Laterata</taxon>
        <taxon>Teiioidea</taxon>
        <taxon>Teiidae</taxon>
        <taxon>Salvator</taxon>
    </lineage>
</organism>